<dbReference type="Proteomes" id="UP000799424">
    <property type="component" value="Unassembled WGS sequence"/>
</dbReference>
<evidence type="ECO:0000313" key="3">
    <source>
        <dbReference type="EMBL" id="KAF2830876.1"/>
    </source>
</evidence>
<feature type="transmembrane region" description="Helical" evidence="1">
    <location>
        <begin position="213"/>
        <end position="237"/>
    </location>
</feature>
<feature type="signal peptide" evidence="2">
    <location>
        <begin position="1"/>
        <end position="20"/>
    </location>
</feature>
<dbReference type="OrthoDB" id="5347452at2759"/>
<sequence length="335" mass="35866">MMFAHTICVLLAPALTSAAAFPWDLPQPTRVAPAPDNWSPAPTRAPQLLGFELFKRQAQGSGGDRTCGFISGLSASSITCSSSNFICATNTYNGVHGCCDSAAMDACIIPTTCIGSAAMSKLCTDSTCFNNPATLKCTESAATECYKWIIQYSKTSMTQHGCTNKGFTESASRAWGVSSIPKELYRTTTVLVTPSSSPTPTLTPSTDPAKPGLGAIIGGTIGGCTVVSIIVLVAFLLHRRRKKARDSIKQRPITQFHPEGVTEYNPNGFPTPKFSNNDAKWEQHQGPVTRPSDAMPHYPGMGPAQYGIVEVDGLQRPVEAPAEITYHAREYVRSP</sequence>
<evidence type="ECO:0008006" key="5">
    <source>
        <dbReference type="Google" id="ProtNLM"/>
    </source>
</evidence>
<name>A0A6A7ACB7_9PLEO</name>
<dbReference type="AlphaFoldDB" id="A0A6A7ACB7"/>
<feature type="chain" id="PRO_5025562173" description="Mid2 domain-containing protein" evidence="2">
    <location>
        <begin position="21"/>
        <end position="335"/>
    </location>
</feature>
<evidence type="ECO:0000256" key="2">
    <source>
        <dbReference type="SAM" id="SignalP"/>
    </source>
</evidence>
<proteinExistence type="predicted"/>
<reference evidence="3" key="1">
    <citation type="journal article" date="2020" name="Stud. Mycol.">
        <title>101 Dothideomycetes genomes: a test case for predicting lifestyles and emergence of pathogens.</title>
        <authorList>
            <person name="Haridas S."/>
            <person name="Albert R."/>
            <person name="Binder M."/>
            <person name="Bloem J."/>
            <person name="Labutti K."/>
            <person name="Salamov A."/>
            <person name="Andreopoulos B."/>
            <person name="Baker S."/>
            <person name="Barry K."/>
            <person name="Bills G."/>
            <person name="Bluhm B."/>
            <person name="Cannon C."/>
            <person name="Castanera R."/>
            <person name="Culley D."/>
            <person name="Daum C."/>
            <person name="Ezra D."/>
            <person name="Gonzalez J."/>
            <person name="Henrissat B."/>
            <person name="Kuo A."/>
            <person name="Liang C."/>
            <person name="Lipzen A."/>
            <person name="Lutzoni F."/>
            <person name="Magnuson J."/>
            <person name="Mondo S."/>
            <person name="Nolan M."/>
            <person name="Ohm R."/>
            <person name="Pangilinan J."/>
            <person name="Park H.-J."/>
            <person name="Ramirez L."/>
            <person name="Alfaro M."/>
            <person name="Sun H."/>
            <person name="Tritt A."/>
            <person name="Yoshinaga Y."/>
            <person name="Zwiers L.-H."/>
            <person name="Turgeon B."/>
            <person name="Goodwin S."/>
            <person name="Spatafora J."/>
            <person name="Crous P."/>
            <person name="Grigoriev I."/>
        </authorList>
    </citation>
    <scope>NUCLEOTIDE SEQUENCE</scope>
    <source>
        <strain evidence="3">CBS 113818</strain>
    </source>
</reference>
<dbReference type="Gene3D" id="1.20.5.510">
    <property type="entry name" value="Single helix bin"/>
    <property type="match status" value="1"/>
</dbReference>
<keyword evidence="4" id="KW-1185">Reference proteome</keyword>
<keyword evidence="1" id="KW-0812">Transmembrane</keyword>
<accession>A0A6A7ACB7</accession>
<gene>
    <name evidence="3" type="ORF">CC86DRAFT_343967</name>
</gene>
<protein>
    <recommendedName>
        <fullName evidence="5">Mid2 domain-containing protein</fullName>
    </recommendedName>
</protein>
<evidence type="ECO:0000313" key="4">
    <source>
        <dbReference type="Proteomes" id="UP000799424"/>
    </source>
</evidence>
<keyword evidence="2" id="KW-0732">Signal</keyword>
<keyword evidence="1" id="KW-0472">Membrane</keyword>
<dbReference type="EMBL" id="MU006219">
    <property type="protein sequence ID" value="KAF2830876.1"/>
    <property type="molecule type" value="Genomic_DNA"/>
</dbReference>
<keyword evidence="1" id="KW-1133">Transmembrane helix</keyword>
<evidence type="ECO:0000256" key="1">
    <source>
        <dbReference type="SAM" id="Phobius"/>
    </source>
</evidence>
<organism evidence="3 4">
    <name type="scientific">Ophiobolus disseminans</name>
    <dbReference type="NCBI Taxonomy" id="1469910"/>
    <lineage>
        <taxon>Eukaryota</taxon>
        <taxon>Fungi</taxon>
        <taxon>Dikarya</taxon>
        <taxon>Ascomycota</taxon>
        <taxon>Pezizomycotina</taxon>
        <taxon>Dothideomycetes</taxon>
        <taxon>Pleosporomycetidae</taxon>
        <taxon>Pleosporales</taxon>
        <taxon>Pleosporineae</taxon>
        <taxon>Phaeosphaeriaceae</taxon>
        <taxon>Ophiobolus</taxon>
    </lineage>
</organism>